<name>A0A9N8YKG1_9GLOM</name>
<sequence>MSILFLPFSLFSGEFLEKIPKLREVAVQLLEVVHVSSRPVPRALVARRPWHIKKEHQRYCIESGSNNNILFKVIESTQFYIAKKKPRNCRRYHSGVHVLNCRYSRIVFGYHQIIIDDDDNVIENDDGTYLPGCTRQRISNVCFFVKVEPVFGEFLKIGYLETSTSKRPPTKPSRIPIRVWNYSHPRRNAQTVRPIEINNKRTNTKENNKKKDRDRDKKVNLSKELIKKRRWCVVSGFEPHRQRQQNDRISIHSKNRFRKCSACDHLEFRHLKGI</sequence>
<dbReference type="Proteomes" id="UP000789831">
    <property type="component" value="Unassembled WGS sequence"/>
</dbReference>
<organism evidence="2 3">
    <name type="scientific">Ambispora gerdemannii</name>
    <dbReference type="NCBI Taxonomy" id="144530"/>
    <lineage>
        <taxon>Eukaryota</taxon>
        <taxon>Fungi</taxon>
        <taxon>Fungi incertae sedis</taxon>
        <taxon>Mucoromycota</taxon>
        <taxon>Glomeromycotina</taxon>
        <taxon>Glomeromycetes</taxon>
        <taxon>Archaeosporales</taxon>
        <taxon>Ambisporaceae</taxon>
        <taxon>Ambispora</taxon>
    </lineage>
</organism>
<keyword evidence="3" id="KW-1185">Reference proteome</keyword>
<protein>
    <submittedName>
        <fullName evidence="2">1990_t:CDS:1</fullName>
    </submittedName>
</protein>
<dbReference type="AlphaFoldDB" id="A0A9N8YKG1"/>
<gene>
    <name evidence="2" type="ORF">AGERDE_LOCUS364</name>
</gene>
<dbReference type="EMBL" id="CAJVPL010000017">
    <property type="protein sequence ID" value="CAG8434438.1"/>
    <property type="molecule type" value="Genomic_DNA"/>
</dbReference>
<feature type="compositionally biased region" description="Basic and acidic residues" evidence="1">
    <location>
        <begin position="203"/>
        <end position="218"/>
    </location>
</feature>
<evidence type="ECO:0000313" key="3">
    <source>
        <dbReference type="Proteomes" id="UP000789831"/>
    </source>
</evidence>
<proteinExistence type="predicted"/>
<comment type="caution">
    <text evidence="2">The sequence shown here is derived from an EMBL/GenBank/DDBJ whole genome shotgun (WGS) entry which is preliminary data.</text>
</comment>
<feature type="region of interest" description="Disordered" evidence="1">
    <location>
        <begin position="199"/>
        <end position="218"/>
    </location>
</feature>
<reference evidence="2" key="1">
    <citation type="submission" date="2021-06" db="EMBL/GenBank/DDBJ databases">
        <authorList>
            <person name="Kallberg Y."/>
            <person name="Tangrot J."/>
            <person name="Rosling A."/>
        </authorList>
    </citation>
    <scope>NUCLEOTIDE SEQUENCE</scope>
    <source>
        <strain evidence="2">MT106</strain>
    </source>
</reference>
<evidence type="ECO:0000256" key="1">
    <source>
        <dbReference type="SAM" id="MobiDB-lite"/>
    </source>
</evidence>
<evidence type="ECO:0000313" key="2">
    <source>
        <dbReference type="EMBL" id="CAG8434438.1"/>
    </source>
</evidence>
<accession>A0A9N8YKG1</accession>